<dbReference type="InterPro" id="IPR003439">
    <property type="entry name" value="ABC_transporter-like_ATP-bd"/>
</dbReference>
<evidence type="ECO:0000256" key="4">
    <source>
        <dbReference type="ARBA" id="ARBA00022741"/>
    </source>
</evidence>
<keyword evidence="7" id="KW-0472">Membrane</keyword>
<evidence type="ECO:0000313" key="10">
    <source>
        <dbReference type="EMBL" id="CRY56798.1"/>
    </source>
</evidence>
<keyword evidence="6" id="KW-1278">Translocase</keyword>
<evidence type="ECO:0000256" key="7">
    <source>
        <dbReference type="ARBA" id="ARBA00023136"/>
    </source>
</evidence>
<keyword evidence="3" id="KW-1003">Cell membrane</keyword>
<dbReference type="SUPFAM" id="SSF52540">
    <property type="entry name" value="P-loop containing nucleoside triphosphate hydrolases"/>
    <property type="match status" value="1"/>
</dbReference>
<dbReference type="Gene3D" id="3.40.50.300">
    <property type="entry name" value="P-loop containing nucleotide triphosphate hydrolases"/>
    <property type="match status" value="1"/>
</dbReference>
<evidence type="ECO:0000256" key="6">
    <source>
        <dbReference type="ARBA" id="ARBA00022967"/>
    </source>
</evidence>
<evidence type="ECO:0000256" key="3">
    <source>
        <dbReference type="ARBA" id="ARBA00022475"/>
    </source>
</evidence>
<dbReference type="GO" id="GO:0016887">
    <property type="term" value="F:ATP hydrolysis activity"/>
    <property type="evidence" value="ECO:0007669"/>
    <property type="project" value="InterPro"/>
</dbReference>
<keyword evidence="10" id="KW-0378">Hydrolase</keyword>
<dbReference type="AlphaFoldDB" id="A0A0H5M023"/>
<dbReference type="Proteomes" id="UP000043316">
    <property type="component" value="Unassembled WGS sequence"/>
</dbReference>
<dbReference type="InterPro" id="IPR017871">
    <property type="entry name" value="ABC_transporter-like_CS"/>
</dbReference>
<keyword evidence="4" id="KW-0547">Nucleotide-binding</keyword>
<evidence type="ECO:0000256" key="1">
    <source>
        <dbReference type="ARBA" id="ARBA00005417"/>
    </source>
</evidence>
<dbReference type="PROSITE" id="PS50893">
    <property type="entry name" value="ABC_TRANSPORTER_2"/>
    <property type="match status" value="1"/>
</dbReference>
<protein>
    <submittedName>
        <fullName evidence="10">Hemin importer ATP-binding subunit</fullName>
        <ecNumber evidence="10">3.6.3.-</ecNumber>
    </submittedName>
</protein>
<dbReference type="InterPro" id="IPR003593">
    <property type="entry name" value="AAA+_ATPase"/>
</dbReference>
<proteinExistence type="inferred from homology"/>
<dbReference type="EMBL" id="CWJI01000017">
    <property type="protein sequence ID" value="CRY56798.1"/>
    <property type="molecule type" value="Genomic_DNA"/>
</dbReference>
<dbReference type="SMART" id="SM00382">
    <property type="entry name" value="AAA"/>
    <property type="match status" value="1"/>
</dbReference>
<keyword evidence="5 10" id="KW-0067">ATP-binding</keyword>
<reference evidence="11" key="1">
    <citation type="submission" date="2015-03" db="EMBL/GenBank/DDBJ databases">
        <authorList>
            <consortium name="Pathogen Informatics"/>
        </authorList>
    </citation>
    <scope>NUCLEOTIDE SEQUENCE [LARGE SCALE GENOMIC DNA]</scope>
    <source>
        <strain evidence="11">R148</strain>
    </source>
</reference>
<feature type="domain" description="ABC transporter" evidence="9">
    <location>
        <begin position="39"/>
        <end position="275"/>
    </location>
</feature>
<dbReference type="EC" id="3.6.3.-" evidence="10"/>
<evidence type="ECO:0000313" key="11">
    <source>
        <dbReference type="Proteomes" id="UP000043316"/>
    </source>
</evidence>
<comment type="function">
    <text evidence="8">Part of the ABC transporter complex HmuTUV involved in hemin import. Responsible for energy coupling to the transport system.</text>
</comment>
<accession>A0A0H5M023</accession>
<keyword evidence="2" id="KW-0813">Transport</keyword>
<comment type="similarity">
    <text evidence="1">Belongs to the ABC transporter superfamily.</text>
</comment>
<evidence type="ECO:0000259" key="9">
    <source>
        <dbReference type="PROSITE" id="PS50893"/>
    </source>
</evidence>
<dbReference type="NCBIfam" id="NF010068">
    <property type="entry name" value="PRK13548.1"/>
    <property type="match status" value="1"/>
</dbReference>
<evidence type="ECO:0000256" key="8">
    <source>
        <dbReference type="ARBA" id="ARBA00037066"/>
    </source>
</evidence>
<evidence type="ECO:0000256" key="2">
    <source>
        <dbReference type="ARBA" id="ARBA00022448"/>
    </source>
</evidence>
<name>A0A0H5M023_YERIN</name>
<dbReference type="Pfam" id="PF00005">
    <property type="entry name" value="ABC_tran"/>
    <property type="match status" value="1"/>
</dbReference>
<dbReference type="GO" id="GO:0005524">
    <property type="term" value="F:ATP binding"/>
    <property type="evidence" value="ECO:0007669"/>
    <property type="project" value="UniProtKB-KW"/>
</dbReference>
<gene>
    <name evidence="10" type="primary">hmuV</name>
    <name evidence="10" type="ORF">ERS008476_03843</name>
</gene>
<dbReference type="FunFam" id="3.40.50.300:FF:000134">
    <property type="entry name" value="Iron-enterobactin ABC transporter ATP-binding protein"/>
    <property type="match status" value="1"/>
</dbReference>
<dbReference type="PANTHER" id="PTHR42794">
    <property type="entry name" value="HEMIN IMPORT ATP-BINDING PROTEIN HMUV"/>
    <property type="match status" value="1"/>
</dbReference>
<dbReference type="PANTHER" id="PTHR42794:SF1">
    <property type="entry name" value="HEMIN IMPORT ATP-BINDING PROTEIN HMUV"/>
    <property type="match status" value="1"/>
</dbReference>
<dbReference type="CDD" id="cd03214">
    <property type="entry name" value="ABC_Iron-Siderophores_B12_Hemin"/>
    <property type="match status" value="1"/>
</dbReference>
<dbReference type="PROSITE" id="PS00211">
    <property type="entry name" value="ABC_TRANSPORTER_1"/>
    <property type="match status" value="1"/>
</dbReference>
<organism evidence="10 11">
    <name type="scientific">Yersinia intermedia</name>
    <dbReference type="NCBI Taxonomy" id="631"/>
    <lineage>
        <taxon>Bacteria</taxon>
        <taxon>Pseudomonadati</taxon>
        <taxon>Pseudomonadota</taxon>
        <taxon>Gammaproteobacteria</taxon>
        <taxon>Enterobacterales</taxon>
        <taxon>Yersiniaceae</taxon>
        <taxon>Yersinia</taxon>
    </lineage>
</organism>
<dbReference type="InterPro" id="IPR027417">
    <property type="entry name" value="P-loop_NTPase"/>
</dbReference>
<sequence length="293" mass="32067">MVDIVGATLNAVGANVAGVNETKANAFGADMPITPAPLLTANHLSYHVQGQRLIHDVSLQIASGEMVAIIGPNGAGKSTLLRLLTGYLAPSDGDCQLLGKNLSNWQPQALARTRAVMRQYSDLAFPFSVSEVIQMGRAPYGKAQNDQALQEVMAQTDCLALAQRDYRALSGGEQQRVQLARVLAQLWQPEPSPRWLFLDEPTSALDLYHQQHTLRLLRQLTNQEPLAVCCVLHDLNLAALYADRILLLAKGELVACGTPEEVLNAETLTQWYQADLGISRHPETALPQIYLRQ</sequence>
<evidence type="ECO:0000256" key="5">
    <source>
        <dbReference type="ARBA" id="ARBA00022840"/>
    </source>
</evidence>